<name>A0A1W1HDG2_9BACT</name>
<dbReference type="Gene3D" id="3.60.15.10">
    <property type="entry name" value="Ribonuclease Z/Hydroxyacylglutathione hydrolase-like"/>
    <property type="match status" value="1"/>
</dbReference>
<dbReference type="NCBIfam" id="TIGR00360">
    <property type="entry name" value="ComEC_N-term"/>
    <property type="match status" value="1"/>
</dbReference>
<accession>A0A1W1HDG2</accession>
<feature type="transmembrane region" description="Helical" evidence="7">
    <location>
        <begin position="101"/>
        <end position="119"/>
    </location>
</feature>
<dbReference type="Gene3D" id="6.10.250.1010">
    <property type="match status" value="1"/>
</dbReference>
<evidence type="ECO:0000259" key="8">
    <source>
        <dbReference type="SMART" id="SM00849"/>
    </source>
</evidence>
<gene>
    <name evidence="9" type="ORF">MTBBW1_2280018</name>
</gene>
<evidence type="ECO:0000313" key="9">
    <source>
        <dbReference type="EMBL" id="SLM30476.1"/>
    </source>
</evidence>
<dbReference type="InterPro" id="IPR004797">
    <property type="entry name" value="Competence_ComEC/Rec2"/>
</dbReference>
<proteinExistence type="predicted"/>
<dbReference type="AlphaFoldDB" id="A0A1W1HDG2"/>
<evidence type="ECO:0000256" key="3">
    <source>
        <dbReference type="ARBA" id="ARBA00022692"/>
    </source>
</evidence>
<dbReference type="Proteomes" id="UP000191931">
    <property type="component" value="Unassembled WGS sequence"/>
</dbReference>
<keyword evidence="10" id="KW-1185">Reference proteome</keyword>
<organism evidence="9 10">
    <name type="scientific">Desulfamplus magnetovallimortis</name>
    <dbReference type="NCBI Taxonomy" id="1246637"/>
    <lineage>
        <taxon>Bacteria</taxon>
        <taxon>Pseudomonadati</taxon>
        <taxon>Thermodesulfobacteriota</taxon>
        <taxon>Desulfobacteria</taxon>
        <taxon>Desulfobacterales</taxon>
        <taxon>Desulfobacteraceae</taxon>
        <taxon>Desulfamplus</taxon>
    </lineage>
</organism>
<evidence type="ECO:0000256" key="7">
    <source>
        <dbReference type="SAM" id="Phobius"/>
    </source>
</evidence>
<dbReference type="InterPro" id="IPR052159">
    <property type="entry name" value="Competence_DNA_uptake"/>
</dbReference>
<dbReference type="Pfam" id="PF00753">
    <property type="entry name" value="Lactamase_B"/>
    <property type="match status" value="1"/>
</dbReference>
<feature type="transmembrane region" description="Helical" evidence="7">
    <location>
        <begin position="480"/>
        <end position="503"/>
    </location>
</feature>
<dbReference type="GO" id="GO:0005886">
    <property type="term" value="C:plasma membrane"/>
    <property type="evidence" value="ECO:0007669"/>
    <property type="project" value="UniProtKB-SubCell"/>
</dbReference>
<feature type="transmembrane region" description="Helical" evidence="7">
    <location>
        <begin position="541"/>
        <end position="563"/>
    </location>
</feature>
<dbReference type="InterPro" id="IPR004477">
    <property type="entry name" value="ComEC_N"/>
</dbReference>
<dbReference type="SMART" id="SM00849">
    <property type="entry name" value="Lactamase_B"/>
    <property type="match status" value="1"/>
</dbReference>
<sequence>MTGGMKPLRKNFRNLGHRSGDAEKPGTSRPNSPKKTGTSRSSYSIPPLIPFFIILCAGIITSEHLPGFQMPALCLAIFFVISLSFIYFIPDNLPRIISFTFSKKVSLLAIFFLVGYYLAHTVFHPFLPENHVVNFADKGDYEITGTIASEPEELWKRVKFSMDIHSVSKEMVNHDLIKKNELPEKNGKLPEGKSKLPETKGELPERKGKLPERKGKLPERKGKLPERKGKLPERKGKLPERKGKLPERNDKVPERSEAMGKVQVNIYTPLETYRKGDLLKFRTDIRSLRNFNNPGGFDYVRYMRMKDIWGRININGKKVEVIKRGLGSGNSFRKDFIRFIEERIKDKNAAAILVALTTGYKDLIPDSLRHDFSVTGASHILAISGLHLSMIATIFYFCFNFLLSMLTPLLIRGWSRKLAALLTLVPLFWYAVMSGWSPATRRAMIMIMMFMAAWVTERESDGFNSLSAAGILILLLEPEAIFSISFQLSFSAVLFILAGIYLVRLNHNYLIREHNCLNVEKGSNLTVIYQYIKKIPFMKQVINLIWISFFATLGTQILVMHYFNVFSFSGIFTNLIVIPLIGFISLPLGLVSLGTYSFFPDLASALVSVAGYILSSCIYYIRFLGALSFTSIETFTPDGLEIFFYYFFMLLLFMRIAESIKKRDKTEISVFMLKGKSVRVIMLVLIIFSSFLYELWWIKKRFFNHEMVVTILSVGQGSSALLEMPYGKTVLVDGGGFSYFSRFDTGEHIIAPFLRQKKILTLDAVVLTHPESDHINGLVYIMEHFNVGELVKNPDKRTTSAYKDLMTVVAEKKIPLCNIVGADNIFEPILIKKLGKAEMHFLHPVKNFLEVSGGNDDVKVSGKRGKIENIKKGKTKNTVDYNNHSVAFRLIFGNNTIFFPGDIMSYAEVNLSQRYGNKLKSDILVSPHHGSSTSSTDFFLDNVAPESVIISCGWDNRFGFPHEPVIKRYMKRNIAIYRTDLNGAVTLSSDGVRWKISPSVKSLVTLQN</sequence>
<evidence type="ECO:0000256" key="6">
    <source>
        <dbReference type="SAM" id="MobiDB-lite"/>
    </source>
</evidence>
<evidence type="ECO:0000256" key="2">
    <source>
        <dbReference type="ARBA" id="ARBA00022475"/>
    </source>
</evidence>
<dbReference type="InterPro" id="IPR035681">
    <property type="entry name" value="ComA-like_MBL"/>
</dbReference>
<feature type="region of interest" description="Disordered" evidence="6">
    <location>
        <begin position="1"/>
        <end position="41"/>
    </location>
</feature>
<evidence type="ECO:0000313" key="10">
    <source>
        <dbReference type="Proteomes" id="UP000191931"/>
    </source>
</evidence>
<dbReference type="InterPro" id="IPR025405">
    <property type="entry name" value="DUF4131"/>
</dbReference>
<dbReference type="SUPFAM" id="SSF56281">
    <property type="entry name" value="Metallo-hydrolase/oxidoreductase"/>
    <property type="match status" value="1"/>
</dbReference>
<dbReference type="InterPro" id="IPR036866">
    <property type="entry name" value="RibonucZ/Hydroxyglut_hydro"/>
</dbReference>
<keyword evidence="4 7" id="KW-1133">Transmembrane helix</keyword>
<dbReference type="CDD" id="cd07731">
    <property type="entry name" value="ComA-like_MBL-fold"/>
    <property type="match status" value="1"/>
</dbReference>
<keyword evidence="3 7" id="KW-0812">Transmembrane</keyword>
<feature type="transmembrane region" description="Helical" evidence="7">
    <location>
        <begin position="642"/>
        <end position="660"/>
    </location>
</feature>
<dbReference type="STRING" id="1246637.MTBBW1_2280018"/>
<feature type="region of interest" description="Disordered" evidence="6">
    <location>
        <begin position="179"/>
        <end position="255"/>
    </location>
</feature>
<dbReference type="NCBIfam" id="TIGR00361">
    <property type="entry name" value="ComEC_Rec2"/>
    <property type="match status" value="1"/>
</dbReference>
<feature type="transmembrane region" description="Helical" evidence="7">
    <location>
        <begin position="569"/>
        <end position="590"/>
    </location>
</feature>
<dbReference type="GO" id="GO:0030420">
    <property type="term" value="P:establishment of competence for transformation"/>
    <property type="evidence" value="ECO:0007669"/>
    <property type="project" value="InterPro"/>
</dbReference>
<dbReference type="PANTHER" id="PTHR30619:SF1">
    <property type="entry name" value="RECOMBINATION PROTEIN 2"/>
    <property type="match status" value="1"/>
</dbReference>
<reference evidence="9 10" key="1">
    <citation type="submission" date="2017-03" db="EMBL/GenBank/DDBJ databases">
        <authorList>
            <person name="Afonso C.L."/>
            <person name="Miller P.J."/>
            <person name="Scott M.A."/>
            <person name="Spackman E."/>
            <person name="Goraichik I."/>
            <person name="Dimitrov K.M."/>
            <person name="Suarez D.L."/>
            <person name="Swayne D.E."/>
        </authorList>
    </citation>
    <scope>NUCLEOTIDE SEQUENCE [LARGE SCALE GENOMIC DNA]</scope>
    <source>
        <strain evidence="9">PRJEB14757</strain>
    </source>
</reference>
<feature type="domain" description="Metallo-beta-lactamase" evidence="8">
    <location>
        <begin position="716"/>
        <end position="954"/>
    </location>
</feature>
<feature type="transmembrane region" description="Helical" evidence="7">
    <location>
        <begin position="602"/>
        <end position="622"/>
    </location>
</feature>
<feature type="transmembrane region" description="Helical" evidence="7">
    <location>
        <begin position="418"/>
        <end position="439"/>
    </location>
</feature>
<evidence type="ECO:0000256" key="1">
    <source>
        <dbReference type="ARBA" id="ARBA00004651"/>
    </source>
</evidence>
<protein>
    <submittedName>
        <fullName evidence="9">ComE (Modular protein)</fullName>
    </submittedName>
</protein>
<keyword evidence="5 7" id="KW-0472">Membrane</keyword>
<dbReference type="PANTHER" id="PTHR30619">
    <property type="entry name" value="DNA INTERNALIZATION/COMPETENCE PROTEIN COMEC/REC2"/>
    <property type="match status" value="1"/>
</dbReference>
<feature type="transmembrane region" description="Helical" evidence="7">
    <location>
        <begin position="68"/>
        <end position="89"/>
    </location>
</feature>
<keyword evidence="2" id="KW-1003">Cell membrane</keyword>
<feature type="compositionally biased region" description="Basic residues" evidence="6">
    <location>
        <begin position="7"/>
        <end position="16"/>
    </location>
</feature>
<evidence type="ECO:0000256" key="4">
    <source>
        <dbReference type="ARBA" id="ARBA00022989"/>
    </source>
</evidence>
<feature type="transmembrane region" description="Helical" evidence="7">
    <location>
        <begin position="680"/>
        <end position="698"/>
    </location>
</feature>
<dbReference type="Pfam" id="PF03772">
    <property type="entry name" value="Competence"/>
    <property type="match status" value="1"/>
</dbReference>
<dbReference type="EMBL" id="FWEV01000144">
    <property type="protein sequence ID" value="SLM30476.1"/>
    <property type="molecule type" value="Genomic_DNA"/>
</dbReference>
<feature type="compositionally biased region" description="Polar residues" evidence="6">
    <location>
        <begin position="28"/>
        <end position="41"/>
    </location>
</feature>
<dbReference type="InterPro" id="IPR001279">
    <property type="entry name" value="Metallo-B-lactamas"/>
</dbReference>
<dbReference type="Pfam" id="PF13567">
    <property type="entry name" value="DUF4131"/>
    <property type="match status" value="1"/>
</dbReference>
<comment type="subcellular location">
    <subcellularLocation>
        <location evidence="1">Cell membrane</location>
        <topology evidence="1">Multi-pass membrane protein</topology>
    </subcellularLocation>
</comment>
<evidence type="ECO:0000256" key="5">
    <source>
        <dbReference type="ARBA" id="ARBA00023136"/>
    </source>
</evidence>
<feature type="transmembrane region" description="Helical" evidence="7">
    <location>
        <begin position="43"/>
        <end position="62"/>
    </location>
</feature>
<feature type="transmembrane region" description="Helical" evidence="7">
    <location>
        <begin position="388"/>
        <end position="411"/>
    </location>
</feature>